<evidence type="ECO:0008006" key="5">
    <source>
        <dbReference type="Google" id="ProtNLM"/>
    </source>
</evidence>
<protein>
    <recommendedName>
        <fullName evidence="5">DUF349 domain-containing protein</fullName>
    </recommendedName>
</protein>
<reference evidence="3 4" key="1">
    <citation type="submission" date="2017-07" db="EMBL/GenBank/DDBJ databases">
        <title>Tamlnaduibacter salinus (Mi-7) genome sequencing.</title>
        <authorList>
            <person name="Verma A."/>
            <person name="Krishnamurthi S."/>
        </authorList>
    </citation>
    <scope>NUCLEOTIDE SEQUENCE [LARGE SCALE GENOMIC DNA]</scope>
    <source>
        <strain evidence="3 4">Mi-7</strain>
    </source>
</reference>
<keyword evidence="4" id="KW-1185">Reference proteome</keyword>
<keyword evidence="1" id="KW-0175">Coiled coil</keyword>
<evidence type="ECO:0000313" key="4">
    <source>
        <dbReference type="Proteomes" id="UP000218332"/>
    </source>
</evidence>
<sequence length="938" mass="106880">MHNPPDDLDWEPSLVARRHRSGRPSFPPQATGVPLGAALRGPADSGHTMAGQLMVQRCIMAALIKQFFKSRRNKGDSAGAVIERLDPTRDSDLRALKHLATDADSNEERQAAIARLPDPAMLIDVYRQAPANLRGVITQRINDLASRDRQSVLDTERKLDHPEERDLLRQLLASGEEGPESIVAEADSAELRRYATEGQTAALRRAATERVESESDLQAIQKAAKGRDKGVYQLAKRKLQALRSEQERQARTQATIDELIRQAKAHADTQDTTLYGPQLEKLRQEWQNCREQASVDQETRFLNALDACYQRQKSLEEEARQGQEAEGKKAERNATLQLLRETMDELQSSDPNQAASLSSLDALQKTQENRWLEATRDTEVDRAEQKDYQSLMLGLRGYIAARQRLDQSEPTLRELTEAETPDSDQLRQQLTTIDWPSDFPEPSLLHQARERLGEARLARQAAASDQKAQQRALDDALEQLERALEDNLLRESRQLHRKAKQLFDSLDHHHGASRQARLTRLGRQVQELRDWQGFATRPKQEELCDAMEYLAEQHMEPEAKATRIQELQQEWRALGGSSNQALWHRFKEAADRAFAPCQDYFAAKSELKMTNVRTREAICDQLATFIDEADWDQVDWKSVERIHRVARQEWRDAWPVDFRANRPVQKRFDRLLKTIGKPLDEERARNEAAKADIVSRAEALIEHEPLGDAMAGAKALQREWEQIGITRHREDRRLWKAFRAACDAIFARREEAKAEQASRDRDAINTLETLLAESRQTRNNDPEESALRDLAKRLRSATVPKSTPSMLRSEVDAEREMVQRQLDKSHRSGLIARWKREIQEGTRDEQSPDVALPDPIPEPTIIAVRLEIATGAPSPEHDQNIRMAQQVERLAAGMSGSSEQTNEEQELERLIACWCAADETPATELQQRLMAALDYWAT</sequence>
<dbReference type="AlphaFoldDB" id="A0A2A2I5D0"/>
<evidence type="ECO:0000256" key="1">
    <source>
        <dbReference type="SAM" id="Coils"/>
    </source>
</evidence>
<name>A0A2A2I5D0_9GAMM</name>
<comment type="caution">
    <text evidence="3">The sequence shown here is derived from an EMBL/GenBank/DDBJ whole genome shotgun (WGS) entry which is preliminary data.</text>
</comment>
<accession>A0A2A2I5D0</accession>
<dbReference type="EMBL" id="NMPM01000028">
    <property type="protein sequence ID" value="PAV26330.1"/>
    <property type="molecule type" value="Genomic_DNA"/>
</dbReference>
<gene>
    <name evidence="3" type="ORF">CF392_06355</name>
</gene>
<dbReference type="Pfam" id="PF03993">
    <property type="entry name" value="DUF349"/>
    <property type="match status" value="3"/>
</dbReference>
<dbReference type="InterPro" id="IPR007139">
    <property type="entry name" value="DUF349"/>
</dbReference>
<dbReference type="Proteomes" id="UP000218332">
    <property type="component" value="Unassembled WGS sequence"/>
</dbReference>
<organism evidence="3 4">
    <name type="scientific">Tamilnaduibacter salinus</name>
    <dbReference type="NCBI Taxonomy" id="1484056"/>
    <lineage>
        <taxon>Bacteria</taxon>
        <taxon>Pseudomonadati</taxon>
        <taxon>Pseudomonadota</taxon>
        <taxon>Gammaproteobacteria</taxon>
        <taxon>Pseudomonadales</taxon>
        <taxon>Marinobacteraceae</taxon>
        <taxon>Tamilnaduibacter</taxon>
    </lineage>
</organism>
<feature type="region of interest" description="Disordered" evidence="2">
    <location>
        <begin position="19"/>
        <end position="39"/>
    </location>
</feature>
<proteinExistence type="predicted"/>
<feature type="coiled-coil region" evidence="1">
    <location>
        <begin position="232"/>
        <end position="262"/>
    </location>
</feature>
<evidence type="ECO:0000256" key="2">
    <source>
        <dbReference type="SAM" id="MobiDB-lite"/>
    </source>
</evidence>
<evidence type="ECO:0000313" key="3">
    <source>
        <dbReference type="EMBL" id="PAV26330.1"/>
    </source>
</evidence>